<evidence type="ECO:0000313" key="3">
    <source>
        <dbReference type="Proteomes" id="UP000694701"/>
    </source>
</evidence>
<organism evidence="2 3">
    <name type="scientific">Cyprinus carpio</name>
    <name type="common">Common carp</name>
    <dbReference type="NCBI Taxonomy" id="7962"/>
    <lineage>
        <taxon>Eukaryota</taxon>
        <taxon>Metazoa</taxon>
        <taxon>Chordata</taxon>
        <taxon>Craniata</taxon>
        <taxon>Vertebrata</taxon>
        <taxon>Euteleostomi</taxon>
        <taxon>Actinopterygii</taxon>
        <taxon>Neopterygii</taxon>
        <taxon>Teleostei</taxon>
        <taxon>Ostariophysi</taxon>
        <taxon>Cypriniformes</taxon>
        <taxon>Cyprinidae</taxon>
        <taxon>Cyprininae</taxon>
        <taxon>Cyprinus</taxon>
    </lineage>
</organism>
<proteinExistence type="predicted"/>
<dbReference type="Proteomes" id="UP000694701">
    <property type="component" value="Unplaced"/>
</dbReference>
<feature type="region of interest" description="Disordered" evidence="1">
    <location>
        <begin position="1"/>
        <end position="47"/>
    </location>
</feature>
<evidence type="ECO:0000256" key="1">
    <source>
        <dbReference type="SAM" id="MobiDB-lite"/>
    </source>
</evidence>
<dbReference type="Ensembl" id="ENSCCRT00020061904.1">
    <property type="protein sequence ID" value="ENSCCRP00020056145.1"/>
    <property type="gene ID" value="ENSCCRG00020026547.1"/>
</dbReference>
<name>A0A8C2FJK6_CYPCA</name>
<feature type="compositionally biased region" description="Basic and acidic residues" evidence="1">
    <location>
        <begin position="1"/>
        <end position="16"/>
    </location>
</feature>
<protein>
    <submittedName>
        <fullName evidence="2">Uncharacterized protein</fullName>
    </submittedName>
</protein>
<reference evidence="2" key="1">
    <citation type="submission" date="2025-08" db="UniProtKB">
        <authorList>
            <consortium name="Ensembl"/>
        </authorList>
    </citation>
    <scope>IDENTIFICATION</scope>
</reference>
<accession>A0A8C2FJK6</accession>
<sequence length="73" mass="8195">MARGDRFKHGQPHEFGQDCGTGPETKEEDLHRSRSQRGTGKPFLKVPQALRPRNHLFSWHSAVGKRGCACVVL</sequence>
<dbReference type="AlphaFoldDB" id="A0A8C2FJK6"/>
<evidence type="ECO:0000313" key="2">
    <source>
        <dbReference type="Ensembl" id="ENSCCRP00020056145.1"/>
    </source>
</evidence>